<proteinExistence type="predicted"/>
<dbReference type="AlphaFoldDB" id="A0A4U6WNF8"/>
<gene>
    <name evidence="1" type="ORF">SEVIR_1G228700v2</name>
</gene>
<protein>
    <submittedName>
        <fullName evidence="1">Uncharacterized protein</fullName>
    </submittedName>
</protein>
<dbReference type="EMBL" id="CM016552">
    <property type="protein sequence ID" value="TKW40167.1"/>
    <property type="molecule type" value="Genomic_DNA"/>
</dbReference>
<evidence type="ECO:0000313" key="1">
    <source>
        <dbReference type="EMBL" id="TKW40167.1"/>
    </source>
</evidence>
<dbReference type="Proteomes" id="UP000298652">
    <property type="component" value="Chromosome 1"/>
</dbReference>
<organism evidence="1 2">
    <name type="scientific">Setaria viridis</name>
    <name type="common">Green bristlegrass</name>
    <name type="synonym">Setaria italica subsp. viridis</name>
    <dbReference type="NCBI Taxonomy" id="4556"/>
    <lineage>
        <taxon>Eukaryota</taxon>
        <taxon>Viridiplantae</taxon>
        <taxon>Streptophyta</taxon>
        <taxon>Embryophyta</taxon>
        <taxon>Tracheophyta</taxon>
        <taxon>Spermatophyta</taxon>
        <taxon>Magnoliopsida</taxon>
        <taxon>Liliopsida</taxon>
        <taxon>Poales</taxon>
        <taxon>Poaceae</taxon>
        <taxon>PACMAD clade</taxon>
        <taxon>Panicoideae</taxon>
        <taxon>Panicodae</taxon>
        <taxon>Paniceae</taxon>
        <taxon>Cenchrinae</taxon>
        <taxon>Setaria</taxon>
    </lineage>
</organism>
<reference evidence="1" key="1">
    <citation type="submission" date="2019-03" db="EMBL/GenBank/DDBJ databases">
        <title>WGS assembly of Setaria viridis.</title>
        <authorList>
            <person name="Huang P."/>
            <person name="Jenkins J."/>
            <person name="Grimwood J."/>
            <person name="Barry K."/>
            <person name="Healey A."/>
            <person name="Mamidi S."/>
            <person name="Sreedasyam A."/>
            <person name="Shu S."/>
            <person name="Feldman M."/>
            <person name="Wu J."/>
            <person name="Yu Y."/>
            <person name="Chen C."/>
            <person name="Johnson J."/>
            <person name="Rokhsar D."/>
            <person name="Baxter I."/>
            <person name="Schmutz J."/>
            <person name="Brutnell T."/>
            <person name="Kellogg E."/>
        </authorList>
    </citation>
    <scope>NUCLEOTIDE SEQUENCE [LARGE SCALE GENOMIC DNA]</scope>
</reference>
<accession>A0A4U6WNF8</accession>
<sequence>MRRPSGAESVTRRVGENYNVVTAPLGTED</sequence>
<dbReference type="Gramene" id="TKW40167">
    <property type="protein sequence ID" value="TKW40167"/>
    <property type="gene ID" value="SEVIR_1G228700v2"/>
</dbReference>
<name>A0A4U6WNF8_SETVI</name>
<evidence type="ECO:0000313" key="2">
    <source>
        <dbReference type="Proteomes" id="UP000298652"/>
    </source>
</evidence>
<keyword evidence="2" id="KW-1185">Reference proteome</keyword>